<comment type="caution">
    <text evidence="4">The sequence shown here is derived from an EMBL/GenBank/DDBJ whole genome shotgun (WGS) entry which is preliminary data.</text>
</comment>
<keyword evidence="5" id="KW-1185">Reference proteome</keyword>
<feature type="domain" description="ABC transporter" evidence="3">
    <location>
        <begin position="295"/>
        <end position="506"/>
    </location>
</feature>
<dbReference type="PANTHER" id="PTHR42855">
    <property type="entry name" value="ABC TRANSPORTER ATP-BINDING SUBUNIT"/>
    <property type="match status" value="1"/>
</dbReference>
<sequence length="552" mass="62451">MLLGKIRSLLYSIGETVILDKVSAELPEGACIAVVGANGAGKSTLLSLFAGELMPTAGGVDWIGKRPNITYFRQEQADEGDVDWGLSEAALYRSKWNVPKQANYSSASGGERMKMRLSTALAEKSDLVLLDEPTNHLDSQSLDELVRVINEGDATYMIVSHDRHFIDKTANVVFEIEHGKLTVYEGNYSAYRDQKEMQRAIQEKHFIQQQRKIAMVEGQIAQLGEWSEKAHRESTKKGGAKEYWRMKAKKKDVQIRSKRTRLEAELEKERIERPEVELAVEFDVKGKKKKGHRVLELKEVGKAFDGRKLFRDVSFTIQAGERIALVGANGSGKSTLFRMIMGHEEFEGDLWLTKSMSIGYMSQAVLDLPEDVTLANYFHAETFEEQGLIRIQLTNLGFNEKHWGLPLGKLSQGERVKVKLMEFIREGTDVLLLDEPTNHLDLPSREQLEKTLSTFPGTLLFASHDRYFAERMADGLLLFEEGGLRKLPLTLREWEERKALSDKASAAEEKMRIETELQAVLGKLSIVKPGSPAYADLDRTFNELSRKLRELR</sequence>
<dbReference type="InterPro" id="IPR032781">
    <property type="entry name" value="ABC_tran_Xtn"/>
</dbReference>
<protein>
    <submittedName>
        <fullName evidence="4">ABC-F family ATP-binding cassette domain-containing protein</fullName>
    </submittedName>
</protein>
<reference evidence="4" key="1">
    <citation type="submission" date="2023-03" db="EMBL/GenBank/DDBJ databases">
        <title>MT1 and MT2 Draft Genomes of Novel Species.</title>
        <authorList>
            <person name="Venkateswaran K."/>
        </authorList>
    </citation>
    <scope>NUCLEOTIDE SEQUENCE</scope>
    <source>
        <strain evidence="4">F6_3S_P_2</strain>
    </source>
</reference>
<dbReference type="GO" id="GO:0005524">
    <property type="term" value="F:ATP binding"/>
    <property type="evidence" value="ECO:0007669"/>
    <property type="project" value="UniProtKB-KW"/>
</dbReference>
<dbReference type="Pfam" id="PF12848">
    <property type="entry name" value="ABC_tran_Xtn"/>
    <property type="match status" value="1"/>
</dbReference>
<evidence type="ECO:0000256" key="1">
    <source>
        <dbReference type="ARBA" id="ARBA00022741"/>
    </source>
</evidence>
<dbReference type="Pfam" id="PF00005">
    <property type="entry name" value="ABC_tran"/>
    <property type="match status" value="2"/>
</dbReference>
<dbReference type="NCBIfam" id="NF000355">
    <property type="entry name" value="ribo_prot_ABC_F"/>
    <property type="match status" value="1"/>
</dbReference>
<dbReference type="SUPFAM" id="SSF52540">
    <property type="entry name" value="P-loop containing nucleoside triphosphate hydrolases"/>
    <property type="match status" value="2"/>
</dbReference>
<proteinExistence type="predicted"/>
<dbReference type="InterPro" id="IPR003593">
    <property type="entry name" value="AAA+_ATPase"/>
</dbReference>
<organism evidence="4 5">
    <name type="scientific">Sporosarcina highlanderae</name>
    <dbReference type="NCBI Taxonomy" id="3035916"/>
    <lineage>
        <taxon>Bacteria</taxon>
        <taxon>Bacillati</taxon>
        <taxon>Bacillota</taxon>
        <taxon>Bacilli</taxon>
        <taxon>Bacillales</taxon>
        <taxon>Caryophanaceae</taxon>
        <taxon>Sporosarcina</taxon>
    </lineage>
</organism>
<dbReference type="EMBL" id="JAROCC010000002">
    <property type="protein sequence ID" value="MDN4606584.1"/>
    <property type="molecule type" value="Genomic_DNA"/>
</dbReference>
<dbReference type="SMART" id="SM00382">
    <property type="entry name" value="AAA"/>
    <property type="match status" value="2"/>
</dbReference>
<dbReference type="PROSITE" id="PS50893">
    <property type="entry name" value="ABC_TRANSPORTER_2"/>
    <property type="match status" value="2"/>
</dbReference>
<dbReference type="PANTHER" id="PTHR42855:SF2">
    <property type="entry name" value="DRUG RESISTANCE ABC TRANSPORTER,ATP-BINDING PROTEIN"/>
    <property type="match status" value="1"/>
</dbReference>
<dbReference type="InterPro" id="IPR051309">
    <property type="entry name" value="ABCF_ATPase"/>
</dbReference>
<evidence type="ECO:0000259" key="3">
    <source>
        <dbReference type="PROSITE" id="PS50893"/>
    </source>
</evidence>
<evidence type="ECO:0000256" key="2">
    <source>
        <dbReference type="ARBA" id="ARBA00022840"/>
    </source>
</evidence>
<dbReference type="CDD" id="cd03221">
    <property type="entry name" value="ABCF_EF-3"/>
    <property type="match status" value="2"/>
</dbReference>
<dbReference type="RefSeq" id="WP_301242111.1">
    <property type="nucleotide sequence ID" value="NZ_JAROCC010000002.1"/>
</dbReference>
<evidence type="ECO:0000313" key="5">
    <source>
        <dbReference type="Proteomes" id="UP001175097"/>
    </source>
</evidence>
<accession>A0ABT8JQX1</accession>
<keyword evidence="2 4" id="KW-0067">ATP-binding</keyword>
<dbReference type="Gene3D" id="3.40.50.300">
    <property type="entry name" value="P-loop containing nucleotide triphosphate hydrolases"/>
    <property type="match status" value="3"/>
</dbReference>
<dbReference type="InterPro" id="IPR003439">
    <property type="entry name" value="ABC_transporter-like_ATP-bd"/>
</dbReference>
<name>A0ABT8JQX1_9BACL</name>
<dbReference type="InterPro" id="IPR027417">
    <property type="entry name" value="P-loop_NTPase"/>
</dbReference>
<evidence type="ECO:0000313" key="4">
    <source>
        <dbReference type="EMBL" id="MDN4606584.1"/>
    </source>
</evidence>
<gene>
    <name evidence="4" type="ORF">P5G49_03730</name>
</gene>
<dbReference type="Proteomes" id="UP001175097">
    <property type="component" value="Unassembled WGS sequence"/>
</dbReference>
<keyword evidence="1" id="KW-0547">Nucleotide-binding</keyword>
<feature type="domain" description="ABC transporter" evidence="3">
    <location>
        <begin position="4"/>
        <end position="203"/>
    </location>
</feature>